<proteinExistence type="predicted"/>
<reference evidence="1" key="1">
    <citation type="submission" date="2020-10" db="EMBL/GenBank/DDBJ databases">
        <authorList>
            <person name="Gilroy R."/>
        </authorList>
    </citation>
    <scope>NUCLEOTIDE SEQUENCE</scope>
    <source>
        <strain evidence="1">CHK186-9395</strain>
    </source>
</reference>
<dbReference type="Proteomes" id="UP000886861">
    <property type="component" value="Unassembled WGS sequence"/>
</dbReference>
<protein>
    <submittedName>
        <fullName evidence="1">Sporulation transcriptional regulator SpoIIID</fullName>
    </submittedName>
</protein>
<dbReference type="Pfam" id="PF12116">
    <property type="entry name" value="SpoIIID"/>
    <property type="match status" value="1"/>
</dbReference>
<organism evidence="1 2">
    <name type="scientific">Candidatus Caccopulliclostridium gallistercoris</name>
    <dbReference type="NCBI Taxonomy" id="2840719"/>
    <lineage>
        <taxon>Bacteria</taxon>
        <taxon>Bacillati</taxon>
        <taxon>Bacillota</taxon>
        <taxon>Clostridia</taxon>
        <taxon>Candidatus Caccopulliclostridium</taxon>
    </lineage>
</organism>
<comment type="caution">
    <text evidence="1">The sequence shown here is derived from an EMBL/GenBank/DDBJ whole genome shotgun (WGS) entry which is preliminary data.</text>
</comment>
<accession>A0A9D1SYP4</accession>
<dbReference type="AlphaFoldDB" id="A0A9D1SYP4"/>
<evidence type="ECO:0000313" key="2">
    <source>
        <dbReference type="Proteomes" id="UP000886861"/>
    </source>
</evidence>
<dbReference type="InterPro" id="IPR014208">
    <property type="entry name" value="Spore_III_D"/>
</dbReference>
<evidence type="ECO:0000313" key="1">
    <source>
        <dbReference type="EMBL" id="HIV01122.1"/>
    </source>
</evidence>
<sequence>MKVDISERAVTFARHILDSGDTVRQTAFIFGISKSTVHYDVSHRLKKIDFNLYKKVNKILEKNFNEKHIRGGNSTKNKYLKMKKK</sequence>
<name>A0A9D1SYP4_9FIRM</name>
<reference evidence="1" key="2">
    <citation type="journal article" date="2021" name="PeerJ">
        <title>Extensive microbial diversity within the chicken gut microbiome revealed by metagenomics and culture.</title>
        <authorList>
            <person name="Gilroy R."/>
            <person name="Ravi A."/>
            <person name="Getino M."/>
            <person name="Pursley I."/>
            <person name="Horton D.L."/>
            <person name="Alikhan N.F."/>
            <person name="Baker D."/>
            <person name="Gharbi K."/>
            <person name="Hall N."/>
            <person name="Watson M."/>
            <person name="Adriaenssens E.M."/>
            <person name="Foster-Nyarko E."/>
            <person name="Jarju S."/>
            <person name="Secka A."/>
            <person name="Antonio M."/>
            <person name="Oren A."/>
            <person name="Chaudhuri R.R."/>
            <person name="La Ragione R."/>
            <person name="Hildebrand F."/>
            <person name="Pallen M.J."/>
        </authorList>
    </citation>
    <scope>NUCLEOTIDE SEQUENCE</scope>
    <source>
        <strain evidence="1">CHK186-9395</strain>
    </source>
</reference>
<gene>
    <name evidence="1" type="ORF">IAA62_01000</name>
</gene>
<dbReference type="EMBL" id="DVOJ01000004">
    <property type="protein sequence ID" value="HIV01122.1"/>
    <property type="molecule type" value="Genomic_DNA"/>
</dbReference>